<keyword evidence="11" id="KW-0503">Monooxygenase</keyword>
<dbReference type="OrthoDB" id="2789670at2759"/>
<keyword evidence="16" id="KW-1185">Reference proteome</keyword>
<dbReference type="STRING" id="745531.A0A0C3S448"/>
<evidence type="ECO:0000256" key="4">
    <source>
        <dbReference type="ARBA" id="ARBA00010617"/>
    </source>
</evidence>
<evidence type="ECO:0000256" key="1">
    <source>
        <dbReference type="ARBA" id="ARBA00001971"/>
    </source>
</evidence>
<keyword evidence="12 14" id="KW-0472">Membrane</keyword>
<feature type="binding site" description="axial binding residue" evidence="13">
    <location>
        <position position="436"/>
    </location>
    <ligand>
        <name>heme</name>
        <dbReference type="ChEBI" id="CHEBI:30413"/>
    </ligand>
    <ligandPart>
        <name>Fe</name>
        <dbReference type="ChEBI" id="CHEBI:18248"/>
    </ligandPart>
</feature>
<feature type="transmembrane region" description="Helical" evidence="14">
    <location>
        <begin position="6"/>
        <end position="28"/>
    </location>
</feature>
<dbReference type="HOGENOM" id="CLU_001570_2_1_1"/>
<evidence type="ECO:0000256" key="5">
    <source>
        <dbReference type="ARBA" id="ARBA00022617"/>
    </source>
</evidence>
<evidence type="ECO:0000256" key="2">
    <source>
        <dbReference type="ARBA" id="ARBA00004370"/>
    </source>
</evidence>
<comment type="similarity">
    <text evidence="4">Belongs to the cytochrome P450 family.</text>
</comment>
<dbReference type="InterPro" id="IPR050364">
    <property type="entry name" value="Cytochrome_P450_fung"/>
</dbReference>
<evidence type="ECO:0000256" key="11">
    <source>
        <dbReference type="ARBA" id="ARBA00023033"/>
    </source>
</evidence>
<dbReference type="Gene3D" id="1.10.630.10">
    <property type="entry name" value="Cytochrome P450"/>
    <property type="match status" value="1"/>
</dbReference>
<organism evidence="15 16">
    <name type="scientific">Phlebiopsis gigantea (strain 11061_1 CR5-6)</name>
    <name type="common">White-rot fungus</name>
    <name type="synonym">Peniophora gigantea</name>
    <dbReference type="NCBI Taxonomy" id="745531"/>
    <lineage>
        <taxon>Eukaryota</taxon>
        <taxon>Fungi</taxon>
        <taxon>Dikarya</taxon>
        <taxon>Basidiomycota</taxon>
        <taxon>Agaricomycotina</taxon>
        <taxon>Agaricomycetes</taxon>
        <taxon>Polyporales</taxon>
        <taxon>Phanerochaetaceae</taxon>
        <taxon>Phlebiopsis</taxon>
    </lineage>
</organism>
<keyword evidence="8 14" id="KW-1133">Transmembrane helix</keyword>
<dbReference type="PRINTS" id="PR00385">
    <property type="entry name" value="P450"/>
</dbReference>
<comment type="cofactor">
    <cofactor evidence="1 13">
        <name>heme</name>
        <dbReference type="ChEBI" id="CHEBI:30413"/>
    </cofactor>
</comment>
<evidence type="ECO:0000256" key="3">
    <source>
        <dbReference type="ARBA" id="ARBA00005179"/>
    </source>
</evidence>
<evidence type="ECO:0000256" key="8">
    <source>
        <dbReference type="ARBA" id="ARBA00022989"/>
    </source>
</evidence>
<evidence type="ECO:0000256" key="6">
    <source>
        <dbReference type="ARBA" id="ARBA00022692"/>
    </source>
</evidence>
<proteinExistence type="inferred from homology"/>
<reference evidence="15 16" key="1">
    <citation type="journal article" date="2014" name="PLoS Genet.">
        <title>Analysis of the Phlebiopsis gigantea genome, transcriptome and secretome provides insight into its pioneer colonization strategies of wood.</title>
        <authorList>
            <person name="Hori C."/>
            <person name="Ishida T."/>
            <person name="Igarashi K."/>
            <person name="Samejima M."/>
            <person name="Suzuki H."/>
            <person name="Master E."/>
            <person name="Ferreira P."/>
            <person name="Ruiz-Duenas F.J."/>
            <person name="Held B."/>
            <person name="Canessa P."/>
            <person name="Larrondo L.F."/>
            <person name="Schmoll M."/>
            <person name="Druzhinina I.S."/>
            <person name="Kubicek C.P."/>
            <person name="Gaskell J.A."/>
            <person name="Kersten P."/>
            <person name="St John F."/>
            <person name="Glasner J."/>
            <person name="Sabat G."/>
            <person name="Splinter BonDurant S."/>
            <person name="Syed K."/>
            <person name="Yadav J."/>
            <person name="Mgbeahuruike A.C."/>
            <person name="Kovalchuk A."/>
            <person name="Asiegbu F.O."/>
            <person name="Lackner G."/>
            <person name="Hoffmeister D."/>
            <person name="Rencoret J."/>
            <person name="Gutierrez A."/>
            <person name="Sun H."/>
            <person name="Lindquist E."/>
            <person name="Barry K."/>
            <person name="Riley R."/>
            <person name="Grigoriev I.V."/>
            <person name="Henrissat B."/>
            <person name="Kues U."/>
            <person name="Berka R.M."/>
            <person name="Martinez A.T."/>
            <person name="Covert S.F."/>
            <person name="Blanchette R.A."/>
            <person name="Cullen D."/>
        </authorList>
    </citation>
    <scope>NUCLEOTIDE SEQUENCE [LARGE SCALE GENOMIC DNA]</scope>
    <source>
        <strain evidence="15 16">11061_1 CR5-6</strain>
    </source>
</reference>
<dbReference type="GO" id="GO:0020037">
    <property type="term" value="F:heme binding"/>
    <property type="evidence" value="ECO:0007669"/>
    <property type="project" value="InterPro"/>
</dbReference>
<keyword evidence="6 14" id="KW-0812">Transmembrane</keyword>
<keyword evidence="7 13" id="KW-0479">Metal-binding</keyword>
<gene>
    <name evidence="15" type="ORF">PHLGIDRAFT_120392</name>
</gene>
<dbReference type="InterPro" id="IPR036396">
    <property type="entry name" value="Cyt_P450_sf"/>
</dbReference>
<evidence type="ECO:0000256" key="12">
    <source>
        <dbReference type="ARBA" id="ARBA00023136"/>
    </source>
</evidence>
<evidence type="ECO:0000256" key="13">
    <source>
        <dbReference type="PIRSR" id="PIRSR602401-1"/>
    </source>
</evidence>
<dbReference type="EMBL" id="KN840562">
    <property type="protein sequence ID" value="KIP04792.1"/>
    <property type="molecule type" value="Genomic_DNA"/>
</dbReference>
<dbReference type="Proteomes" id="UP000053257">
    <property type="component" value="Unassembled WGS sequence"/>
</dbReference>
<dbReference type="PRINTS" id="PR00463">
    <property type="entry name" value="EP450I"/>
</dbReference>
<evidence type="ECO:0000256" key="14">
    <source>
        <dbReference type="SAM" id="Phobius"/>
    </source>
</evidence>
<dbReference type="CDD" id="cd11065">
    <property type="entry name" value="CYP64-like"/>
    <property type="match status" value="1"/>
</dbReference>
<comment type="subcellular location">
    <subcellularLocation>
        <location evidence="2">Membrane</location>
    </subcellularLocation>
</comment>
<dbReference type="SUPFAM" id="SSF48264">
    <property type="entry name" value="Cytochrome P450"/>
    <property type="match status" value="1"/>
</dbReference>
<keyword evidence="9" id="KW-0560">Oxidoreductase</keyword>
<dbReference type="PANTHER" id="PTHR46300:SF1">
    <property type="entry name" value="P450, PUTATIVE (EUROFUNG)-RELATED"/>
    <property type="match status" value="1"/>
</dbReference>
<dbReference type="PANTHER" id="PTHR46300">
    <property type="entry name" value="P450, PUTATIVE (EUROFUNG)-RELATED-RELATED"/>
    <property type="match status" value="1"/>
</dbReference>
<evidence type="ECO:0000256" key="10">
    <source>
        <dbReference type="ARBA" id="ARBA00023004"/>
    </source>
</evidence>
<dbReference type="AlphaFoldDB" id="A0A0C3S448"/>
<evidence type="ECO:0000256" key="7">
    <source>
        <dbReference type="ARBA" id="ARBA00022723"/>
    </source>
</evidence>
<dbReference type="GO" id="GO:0004497">
    <property type="term" value="F:monooxygenase activity"/>
    <property type="evidence" value="ECO:0007669"/>
    <property type="project" value="UniProtKB-KW"/>
</dbReference>
<dbReference type="InterPro" id="IPR002401">
    <property type="entry name" value="Cyt_P450_E_grp-I"/>
</dbReference>
<dbReference type="GO" id="GO:0016705">
    <property type="term" value="F:oxidoreductase activity, acting on paired donors, with incorporation or reduction of molecular oxygen"/>
    <property type="evidence" value="ECO:0007669"/>
    <property type="project" value="InterPro"/>
</dbReference>
<keyword evidence="10 13" id="KW-0408">Iron</keyword>
<keyword evidence="5 13" id="KW-0349">Heme</keyword>
<accession>A0A0C3S448</accession>
<dbReference type="InterPro" id="IPR001128">
    <property type="entry name" value="Cyt_P450"/>
</dbReference>
<dbReference type="GO" id="GO:0016020">
    <property type="term" value="C:membrane"/>
    <property type="evidence" value="ECO:0007669"/>
    <property type="project" value="UniProtKB-SubCell"/>
</dbReference>
<evidence type="ECO:0000313" key="15">
    <source>
        <dbReference type="EMBL" id="KIP04792.1"/>
    </source>
</evidence>
<dbReference type="GO" id="GO:0005506">
    <property type="term" value="F:iron ion binding"/>
    <property type="evidence" value="ECO:0007669"/>
    <property type="project" value="InterPro"/>
</dbReference>
<evidence type="ECO:0000313" key="16">
    <source>
        <dbReference type="Proteomes" id="UP000053257"/>
    </source>
</evidence>
<evidence type="ECO:0008006" key="17">
    <source>
        <dbReference type="Google" id="ProtNLM"/>
    </source>
</evidence>
<evidence type="ECO:0000256" key="9">
    <source>
        <dbReference type="ARBA" id="ARBA00023002"/>
    </source>
</evidence>
<sequence>MLTMTGSALLAFQIIGIVLICLLMLLVVRRIDDSQRYRVSALPPGPEAQWFHPGPKAPLKYAQMAEAYGPVFSYRQGNRLIVIINGYKEVVDIMQKHNAELASRPDFIAAGEFLSGGMRTLLVNNGERLRRLRRALHSQLQPTAAVQHKPIQYSCGLDLIIDLLQDPENHINHAKRFAASLIMTMTYGKNTPTYYTDPEVLEINVHTTRLGKVVPAGQHVVDNYPILRHVPFVVSTLRKWHKEELGLFSSMVNVVRTQVEANRAQPSFTTYLLEHQAEYGLSDDELAYLAGSMFGAGSDSTATAITFVIMAAATNPHAQAEIQAQLDLVVGRDRVPTFDDEKALPLVVAFYLESFRWRPISWGGFAHRATSDIIWASNGYVIPEGTTVYGNHWAVGHDSSVFSEPEEFKPSRWLDDTGRLREDISPFTYGFGRRVCIGQHVANNSVFISTALLLWAFNIREDPVAPIDTMNFTDSGTVRPLPFKAIFSPRLDKLEEIVEACRA</sequence>
<comment type="pathway">
    <text evidence="3">Secondary metabolite biosynthesis.</text>
</comment>
<name>A0A0C3S448_PHLG1</name>
<dbReference type="Pfam" id="PF00067">
    <property type="entry name" value="p450"/>
    <property type="match status" value="1"/>
</dbReference>
<protein>
    <recommendedName>
        <fullName evidence="17">Cytochrome P450</fullName>
    </recommendedName>
</protein>